<proteinExistence type="predicted"/>
<dbReference type="InterPro" id="IPR000253">
    <property type="entry name" value="FHA_dom"/>
</dbReference>
<evidence type="ECO:0000259" key="1">
    <source>
        <dbReference type="PROSITE" id="PS50006"/>
    </source>
</evidence>
<dbReference type="SMART" id="SM00240">
    <property type="entry name" value="FHA"/>
    <property type="match status" value="1"/>
</dbReference>
<dbReference type="AlphaFoldDB" id="A0A1T4PXM4"/>
<dbReference type="Proteomes" id="UP000190367">
    <property type="component" value="Unassembled WGS sequence"/>
</dbReference>
<gene>
    <name evidence="2" type="ORF">SAMN04488128_10252</name>
</gene>
<accession>A0A1T4PXM4</accession>
<evidence type="ECO:0000313" key="2">
    <source>
        <dbReference type="EMBL" id="SJZ96243.1"/>
    </source>
</evidence>
<organism evidence="2 3">
    <name type="scientific">Chitinophaga eiseniae</name>
    <dbReference type="NCBI Taxonomy" id="634771"/>
    <lineage>
        <taxon>Bacteria</taxon>
        <taxon>Pseudomonadati</taxon>
        <taxon>Bacteroidota</taxon>
        <taxon>Chitinophagia</taxon>
        <taxon>Chitinophagales</taxon>
        <taxon>Chitinophagaceae</taxon>
        <taxon>Chitinophaga</taxon>
    </lineage>
</organism>
<dbReference type="PROSITE" id="PS50006">
    <property type="entry name" value="FHA_DOMAIN"/>
    <property type="match status" value="1"/>
</dbReference>
<sequence>MASMINVVTKELIVLTPYYAFGRNAAIVHRCIPQQDVSQSHATIFWNREGWFLRDHSRNGTLIDNELLRQSIRKLSRKHQIRFGSTETTCWNVIDLQPPAPGLHGYLEDTIDHFNLTRHTVFLFLLSSNEEHIRLQLKVSADQLIDLGSRAHNYLLLALARKRLADHQLKQRPEEQGWISLDELISDISKEMRKEIDVYFINLQIFRLRKQLYEQLSFGQMFANVVERRMGEVRLGHPYFSISKGSEDLGSILP</sequence>
<keyword evidence="3" id="KW-1185">Reference proteome</keyword>
<evidence type="ECO:0000313" key="3">
    <source>
        <dbReference type="Proteomes" id="UP000190367"/>
    </source>
</evidence>
<dbReference type="Pfam" id="PF00498">
    <property type="entry name" value="FHA"/>
    <property type="match status" value="1"/>
</dbReference>
<dbReference type="OrthoDB" id="273564at2"/>
<dbReference type="SUPFAM" id="SSF49879">
    <property type="entry name" value="SMAD/FHA domain"/>
    <property type="match status" value="1"/>
</dbReference>
<feature type="domain" description="FHA" evidence="1">
    <location>
        <begin position="19"/>
        <end position="68"/>
    </location>
</feature>
<dbReference type="EMBL" id="FUWZ01000002">
    <property type="protein sequence ID" value="SJZ96243.1"/>
    <property type="molecule type" value="Genomic_DNA"/>
</dbReference>
<protein>
    <submittedName>
        <fullName evidence="2">FHA domain-containing protein</fullName>
    </submittedName>
</protein>
<dbReference type="CDD" id="cd00060">
    <property type="entry name" value="FHA"/>
    <property type="match status" value="1"/>
</dbReference>
<dbReference type="Gene3D" id="2.60.200.20">
    <property type="match status" value="1"/>
</dbReference>
<dbReference type="RefSeq" id="WP_078668649.1">
    <property type="nucleotide sequence ID" value="NZ_FUWZ01000002.1"/>
</dbReference>
<name>A0A1T4PXM4_9BACT</name>
<dbReference type="STRING" id="634771.SAMN04488128_10252"/>
<reference evidence="3" key="1">
    <citation type="submission" date="2017-02" db="EMBL/GenBank/DDBJ databases">
        <authorList>
            <person name="Varghese N."/>
            <person name="Submissions S."/>
        </authorList>
    </citation>
    <scope>NUCLEOTIDE SEQUENCE [LARGE SCALE GENOMIC DNA]</scope>
    <source>
        <strain evidence="3">DSM 22224</strain>
    </source>
</reference>
<dbReference type="InterPro" id="IPR008984">
    <property type="entry name" value="SMAD_FHA_dom_sf"/>
</dbReference>